<protein>
    <submittedName>
        <fullName evidence="1">Uncharacterized protein</fullName>
    </submittedName>
</protein>
<proteinExistence type="predicted"/>
<name>A0A0E9QXT5_ANGAN</name>
<sequence length="28" mass="3341">MHSSSFKCIIYHTLSYRRQAFLNLACLH</sequence>
<reference evidence="1" key="2">
    <citation type="journal article" date="2015" name="Fish Shellfish Immunol.">
        <title>Early steps in the European eel (Anguilla anguilla)-Vibrio vulnificus interaction in the gills: Role of the RtxA13 toxin.</title>
        <authorList>
            <person name="Callol A."/>
            <person name="Pajuelo D."/>
            <person name="Ebbesson L."/>
            <person name="Teles M."/>
            <person name="MacKenzie S."/>
            <person name="Amaro C."/>
        </authorList>
    </citation>
    <scope>NUCLEOTIDE SEQUENCE</scope>
</reference>
<organism evidence="1">
    <name type="scientific">Anguilla anguilla</name>
    <name type="common">European freshwater eel</name>
    <name type="synonym">Muraena anguilla</name>
    <dbReference type="NCBI Taxonomy" id="7936"/>
    <lineage>
        <taxon>Eukaryota</taxon>
        <taxon>Metazoa</taxon>
        <taxon>Chordata</taxon>
        <taxon>Craniata</taxon>
        <taxon>Vertebrata</taxon>
        <taxon>Euteleostomi</taxon>
        <taxon>Actinopterygii</taxon>
        <taxon>Neopterygii</taxon>
        <taxon>Teleostei</taxon>
        <taxon>Anguilliformes</taxon>
        <taxon>Anguillidae</taxon>
        <taxon>Anguilla</taxon>
    </lineage>
</organism>
<reference evidence="1" key="1">
    <citation type="submission" date="2014-11" db="EMBL/GenBank/DDBJ databases">
        <authorList>
            <person name="Amaro Gonzalez C."/>
        </authorList>
    </citation>
    <scope>NUCLEOTIDE SEQUENCE</scope>
</reference>
<dbReference type="AlphaFoldDB" id="A0A0E9QXT5"/>
<evidence type="ECO:0000313" key="1">
    <source>
        <dbReference type="EMBL" id="JAH20903.1"/>
    </source>
</evidence>
<accession>A0A0E9QXT5</accession>
<dbReference type="EMBL" id="GBXM01104497">
    <property type="protein sequence ID" value="JAH04080.1"/>
    <property type="molecule type" value="Transcribed_RNA"/>
</dbReference>
<dbReference type="EMBL" id="GBXM01087674">
    <property type="protein sequence ID" value="JAH20903.1"/>
    <property type="molecule type" value="Transcribed_RNA"/>
</dbReference>